<dbReference type="InterPro" id="IPR018490">
    <property type="entry name" value="cNMP-bd_dom_sf"/>
</dbReference>
<keyword evidence="3" id="KW-1185">Reference proteome</keyword>
<name>A0A515EVH3_9BURK</name>
<dbReference type="GO" id="GO:0005829">
    <property type="term" value="C:cytosol"/>
    <property type="evidence" value="ECO:0007669"/>
    <property type="project" value="TreeGrafter"/>
</dbReference>
<dbReference type="PANTHER" id="PTHR24567:SF76">
    <property type="entry name" value="CYCLIC NUCLEOTIDE-BINDING DOMAIN PROTEIN"/>
    <property type="match status" value="1"/>
</dbReference>
<dbReference type="SUPFAM" id="SSF51206">
    <property type="entry name" value="cAMP-binding domain-like"/>
    <property type="match status" value="1"/>
</dbReference>
<evidence type="ECO:0000259" key="1">
    <source>
        <dbReference type="PROSITE" id="PS50042"/>
    </source>
</evidence>
<dbReference type="Pfam" id="PF00027">
    <property type="entry name" value="cNMP_binding"/>
    <property type="match status" value="1"/>
</dbReference>
<dbReference type="CDD" id="cd00038">
    <property type="entry name" value="CAP_ED"/>
    <property type="match status" value="1"/>
</dbReference>
<evidence type="ECO:0000313" key="3">
    <source>
        <dbReference type="Proteomes" id="UP000317365"/>
    </source>
</evidence>
<dbReference type="PANTHER" id="PTHR24567">
    <property type="entry name" value="CRP FAMILY TRANSCRIPTIONAL REGULATORY PROTEIN"/>
    <property type="match status" value="1"/>
</dbReference>
<dbReference type="KEGG" id="rhg:EXZ61_21730"/>
<evidence type="ECO:0000313" key="2">
    <source>
        <dbReference type="EMBL" id="QDL56563.1"/>
    </source>
</evidence>
<dbReference type="EMBL" id="CP036282">
    <property type="protein sequence ID" value="QDL56563.1"/>
    <property type="molecule type" value="Genomic_DNA"/>
</dbReference>
<dbReference type="AlphaFoldDB" id="A0A515EVH3"/>
<dbReference type="InterPro" id="IPR050397">
    <property type="entry name" value="Env_Response_Regulators"/>
</dbReference>
<reference evidence="3" key="2">
    <citation type="journal article" date="2020" name="Int. J. Syst. Evol. Microbiol.">
        <title>Genomic insights into a novel species Rhodoferax aquaticus sp. nov., isolated from freshwater.</title>
        <authorList>
            <person name="Li T."/>
            <person name="Zhuo Y."/>
            <person name="Jin C.Z."/>
            <person name="Wu X."/>
            <person name="Ko S.R."/>
            <person name="Jin F.J."/>
            <person name="Ahn C.Y."/>
            <person name="Oh H.M."/>
            <person name="Lee H.G."/>
            <person name="Jin L."/>
        </authorList>
    </citation>
    <scope>NUCLEOTIDE SEQUENCE [LARGE SCALE GENOMIC DNA]</scope>
    <source>
        <strain evidence="3">Gr-4</strain>
    </source>
</reference>
<dbReference type="InterPro" id="IPR000595">
    <property type="entry name" value="cNMP-bd_dom"/>
</dbReference>
<dbReference type="Gene3D" id="2.60.120.10">
    <property type="entry name" value="Jelly Rolls"/>
    <property type="match status" value="1"/>
</dbReference>
<protein>
    <submittedName>
        <fullName evidence="2">Crp/Fnr family transcriptional regulator</fullName>
    </submittedName>
</protein>
<dbReference type="RefSeq" id="WP_142813998.1">
    <property type="nucleotide sequence ID" value="NZ_CP036282.1"/>
</dbReference>
<accession>A0A515EVH3</accession>
<feature type="domain" description="Cyclic nucleotide-binding" evidence="1">
    <location>
        <begin position="70"/>
        <end position="153"/>
    </location>
</feature>
<organism evidence="2 3">
    <name type="scientific">Rhodoferax aquaticus</name>
    <dbReference type="NCBI Taxonomy" id="2527691"/>
    <lineage>
        <taxon>Bacteria</taxon>
        <taxon>Pseudomonadati</taxon>
        <taxon>Pseudomonadota</taxon>
        <taxon>Betaproteobacteria</taxon>
        <taxon>Burkholderiales</taxon>
        <taxon>Comamonadaceae</taxon>
        <taxon>Rhodoferax</taxon>
    </lineage>
</organism>
<dbReference type="SMART" id="SM00100">
    <property type="entry name" value="cNMP"/>
    <property type="match status" value="1"/>
</dbReference>
<dbReference type="InterPro" id="IPR014710">
    <property type="entry name" value="RmlC-like_jellyroll"/>
</dbReference>
<sequence>MHLPTIQAFIWGLWAACGAPQNHLPPAQAQYPLPSIHRSMQQTRILLEKAAASSLPDWEALAPRYQLGVFAKGADIFAAGEWQPFVYVVRQGMVKLSYTNDKGEEWIKSFIGEGDFFACPNVLIAGRKTDYAAIALEDSQIEQVDYATMQQLMAQHPAWQRAIRQLLEWHIVRKEQRERELLTMRPDERYQSFLDTYPALAERIQVRDVAHYLGVTPEGLSRIRKRLRA</sequence>
<dbReference type="Proteomes" id="UP000317365">
    <property type="component" value="Chromosome"/>
</dbReference>
<gene>
    <name evidence="2" type="ORF">EXZ61_21730</name>
</gene>
<dbReference type="GO" id="GO:0003700">
    <property type="term" value="F:DNA-binding transcription factor activity"/>
    <property type="evidence" value="ECO:0007669"/>
    <property type="project" value="TreeGrafter"/>
</dbReference>
<proteinExistence type="predicted"/>
<dbReference type="PROSITE" id="PS50042">
    <property type="entry name" value="CNMP_BINDING_3"/>
    <property type="match status" value="1"/>
</dbReference>
<reference evidence="3" key="1">
    <citation type="submission" date="2019-02" db="EMBL/GenBank/DDBJ databases">
        <title>Complete genome sequence of Rhodoferax sp. Gr-4.</title>
        <authorList>
            <person name="Jin L."/>
        </authorList>
    </citation>
    <scope>NUCLEOTIDE SEQUENCE [LARGE SCALE GENOMIC DNA]</scope>
    <source>
        <strain evidence="3">Gr-4</strain>
    </source>
</reference>